<dbReference type="AlphaFoldDB" id="A0A518EWL2"/>
<evidence type="ECO:0000256" key="1">
    <source>
        <dbReference type="ARBA" id="ARBA00004651"/>
    </source>
</evidence>
<dbReference type="PROSITE" id="PS50893">
    <property type="entry name" value="ABC_TRANSPORTER_2"/>
    <property type="match status" value="1"/>
</dbReference>
<comment type="subcellular location">
    <subcellularLocation>
        <location evidence="1">Cell membrane</location>
        <topology evidence="1">Multi-pass membrane protein</topology>
    </subcellularLocation>
</comment>
<evidence type="ECO:0000313" key="13">
    <source>
        <dbReference type="Proteomes" id="UP000320390"/>
    </source>
</evidence>
<dbReference type="Gene3D" id="1.20.1560.10">
    <property type="entry name" value="ABC transporter type 1, transmembrane domain"/>
    <property type="match status" value="1"/>
</dbReference>
<keyword evidence="2" id="KW-0813">Transport</keyword>
<sequence length="604" mass="66803">MSSADDIDHSELVATKAWDSSLFKRLFRYVRPHKPLFFASFAVLLLLFAGELLGTRIWRGAIDGPIKDAAGQADKSPYLSELYLWVGGYLALIVFTTVLRYFETATLTKTGQAIVHDLRSAVFRHIQRLDLGFFDKRPTGSLVTRVTTDIENLSEMFTSGVIVLLFDLIKVVVVLAILFTINVKLALITVATTPILIAVSLSFRGGARRAHREVRARLAKLNGYLQEVLNGIRVVQVFRREERVGQRFDEALREYFIANKKTIFLFALFFPAMSFAVYIIQGAALWAGVRAIVDVNLTYGEFVQFWLLLNMLVRPIRELGERYNILQSAFASAERVFQVLDTKPEVVSPARPRAIAAAGTSPHVVFEDVHFRYVKDTPVLKGVSFEIPPGKTVAVVGATGAGKSTLVNLLLRYYDVSSGRILLDGEDVREVDLESMRSRFGLVLQEDFLFAGTVRDNLVMEREGVTEGSLETALEAAQALDLVERMDGGLDAEVAERGSTFSTGERQLLAMARALAANPDLVILDEATAAVDSATEHKIERATARLLAGRSALVIAHRLSTIRDADEILVMARGEIRERGTHAELLAQDGLYAKLHALQFTGAA</sequence>
<dbReference type="GO" id="GO:0140359">
    <property type="term" value="F:ABC-type transporter activity"/>
    <property type="evidence" value="ECO:0007669"/>
    <property type="project" value="InterPro"/>
</dbReference>
<dbReference type="GO" id="GO:0005886">
    <property type="term" value="C:plasma membrane"/>
    <property type="evidence" value="ECO:0007669"/>
    <property type="project" value="UniProtKB-SubCell"/>
</dbReference>
<dbReference type="InterPro" id="IPR003439">
    <property type="entry name" value="ABC_transporter-like_ATP-bd"/>
</dbReference>
<feature type="transmembrane region" description="Helical" evidence="9">
    <location>
        <begin position="185"/>
        <end position="203"/>
    </location>
</feature>
<reference evidence="12 13" key="1">
    <citation type="submission" date="2019-02" db="EMBL/GenBank/DDBJ databases">
        <title>Deep-cultivation of Planctomycetes and their phenomic and genomic characterization uncovers novel biology.</title>
        <authorList>
            <person name="Wiegand S."/>
            <person name="Jogler M."/>
            <person name="Boedeker C."/>
            <person name="Pinto D."/>
            <person name="Vollmers J."/>
            <person name="Rivas-Marin E."/>
            <person name="Kohn T."/>
            <person name="Peeters S.H."/>
            <person name="Heuer A."/>
            <person name="Rast P."/>
            <person name="Oberbeckmann S."/>
            <person name="Bunk B."/>
            <person name="Jeske O."/>
            <person name="Meyerdierks A."/>
            <person name="Storesund J.E."/>
            <person name="Kallscheuer N."/>
            <person name="Luecker S."/>
            <person name="Lage O.M."/>
            <person name="Pohl T."/>
            <person name="Merkel B.J."/>
            <person name="Hornburger P."/>
            <person name="Mueller R.-W."/>
            <person name="Bruemmer F."/>
            <person name="Labrenz M."/>
            <person name="Spormann A.M."/>
            <person name="Op den Camp H."/>
            <person name="Overmann J."/>
            <person name="Amann R."/>
            <person name="Jetten M.S.M."/>
            <person name="Mascher T."/>
            <person name="Medema M.H."/>
            <person name="Devos D.P."/>
            <person name="Kaster A.-K."/>
            <person name="Ovreas L."/>
            <person name="Rohde M."/>
            <person name="Galperin M.Y."/>
            <person name="Jogler C."/>
        </authorList>
    </citation>
    <scope>NUCLEOTIDE SEQUENCE [LARGE SCALE GENOMIC DNA]</scope>
    <source>
        <strain evidence="12 13">Poly30</strain>
    </source>
</reference>
<feature type="domain" description="ABC transmembrane type-1" evidence="11">
    <location>
        <begin position="38"/>
        <end position="328"/>
    </location>
</feature>
<dbReference type="Proteomes" id="UP000320390">
    <property type="component" value="Chromosome"/>
</dbReference>
<keyword evidence="5" id="KW-0547">Nucleotide-binding</keyword>
<dbReference type="InterPro" id="IPR036640">
    <property type="entry name" value="ABC1_TM_sf"/>
</dbReference>
<dbReference type="InterPro" id="IPR027417">
    <property type="entry name" value="P-loop_NTPase"/>
</dbReference>
<dbReference type="InterPro" id="IPR003593">
    <property type="entry name" value="AAA+_ATPase"/>
</dbReference>
<keyword evidence="6 12" id="KW-0067">ATP-binding</keyword>
<feature type="transmembrane region" description="Helical" evidence="9">
    <location>
        <begin position="82"/>
        <end position="102"/>
    </location>
</feature>
<evidence type="ECO:0000256" key="4">
    <source>
        <dbReference type="ARBA" id="ARBA00022692"/>
    </source>
</evidence>
<dbReference type="Pfam" id="PF00664">
    <property type="entry name" value="ABC_membrane"/>
    <property type="match status" value="1"/>
</dbReference>
<accession>A0A518EWL2</accession>
<evidence type="ECO:0000313" key="12">
    <source>
        <dbReference type="EMBL" id="QDV08475.1"/>
    </source>
</evidence>
<evidence type="ECO:0000256" key="3">
    <source>
        <dbReference type="ARBA" id="ARBA00022475"/>
    </source>
</evidence>
<dbReference type="SUPFAM" id="SSF90123">
    <property type="entry name" value="ABC transporter transmembrane region"/>
    <property type="match status" value="1"/>
</dbReference>
<dbReference type="GO" id="GO:0016887">
    <property type="term" value="F:ATP hydrolysis activity"/>
    <property type="evidence" value="ECO:0007669"/>
    <property type="project" value="InterPro"/>
</dbReference>
<evidence type="ECO:0000256" key="9">
    <source>
        <dbReference type="SAM" id="Phobius"/>
    </source>
</evidence>
<dbReference type="SUPFAM" id="SSF52540">
    <property type="entry name" value="P-loop containing nucleoside triphosphate hydrolases"/>
    <property type="match status" value="1"/>
</dbReference>
<dbReference type="InterPro" id="IPR011527">
    <property type="entry name" value="ABC1_TM_dom"/>
</dbReference>
<feature type="transmembrane region" description="Helical" evidence="9">
    <location>
        <begin position="263"/>
        <end position="289"/>
    </location>
</feature>
<evidence type="ECO:0000256" key="5">
    <source>
        <dbReference type="ARBA" id="ARBA00022741"/>
    </source>
</evidence>
<evidence type="ECO:0000256" key="6">
    <source>
        <dbReference type="ARBA" id="ARBA00022840"/>
    </source>
</evidence>
<organism evidence="12 13">
    <name type="scientific">Saltatorellus ferox</name>
    <dbReference type="NCBI Taxonomy" id="2528018"/>
    <lineage>
        <taxon>Bacteria</taxon>
        <taxon>Pseudomonadati</taxon>
        <taxon>Planctomycetota</taxon>
        <taxon>Planctomycetia</taxon>
        <taxon>Planctomycetia incertae sedis</taxon>
        <taxon>Saltatorellus</taxon>
    </lineage>
</organism>
<gene>
    <name evidence="12" type="ORF">Poly30_40220</name>
</gene>
<dbReference type="CDD" id="cd18544">
    <property type="entry name" value="ABC_6TM_TmrA_like"/>
    <property type="match status" value="1"/>
</dbReference>
<evidence type="ECO:0000256" key="8">
    <source>
        <dbReference type="ARBA" id="ARBA00023136"/>
    </source>
</evidence>
<dbReference type="InterPro" id="IPR039421">
    <property type="entry name" value="Type_1_exporter"/>
</dbReference>
<dbReference type="OrthoDB" id="9762778at2"/>
<dbReference type="SMART" id="SM00382">
    <property type="entry name" value="AAA"/>
    <property type="match status" value="1"/>
</dbReference>
<dbReference type="Pfam" id="PF00005">
    <property type="entry name" value="ABC_tran"/>
    <property type="match status" value="1"/>
</dbReference>
<proteinExistence type="predicted"/>
<keyword evidence="7 9" id="KW-1133">Transmembrane helix</keyword>
<evidence type="ECO:0000256" key="2">
    <source>
        <dbReference type="ARBA" id="ARBA00022448"/>
    </source>
</evidence>
<name>A0A518EWL2_9BACT</name>
<feature type="transmembrane region" description="Helical" evidence="9">
    <location>
        <begin position="161"/>
        <end position="179"/>
    </location>
</feature>
<feature type="transmembrane region" description="Helical" evidence="9">
    <location>
        <begin position="36"/>
        <end position="58"/>
    </location>
</feature>
<dbReference type="EMBL" id="CP036434">
    <property type="protein sequence ID" value="QDV08475.1"/>
    <property type="molecule type" value="Genomic_DNA"/>
</dbReference>
<keyword evidence="8 9" id="KW-0472">Membrane</keyword>
<evidence type="ECO:0000256" key="7">
    <source>
        <dbReference type="ARBA" id="ARBA00022989"/>
    </source>
</evidence>
<evidence type="ECO:0000259" key="11">
    <source>
        <dbReference type="PROSITE" id="PS50929"/>
    </source>
</evidence>
<keyword evidence="3" id="KW-1003">Cell membrane</keyword>
<dbReference type="RefSeq" id="WP_145201197.1">
    <property type="nucleotide sequence ID" value="NZ_CP036434.1"/>
</dbReference>
<dbReference type="Gene3D" id="3.40.50.300">
    <property type="entry name" value="P-loop containing nucleotide triphosphate hydrolases"/>
    <property type="match status" value="1"/>
</dbReference>
<dbReference type="PROSITE" id="PS50929">
    <property type="entry name" value="ABC_TM1F"/>
    <property type="match status" value="1"/>
</dbReference>
<dbReference type="GO" id="GO:0005524">
    <property type="term" value="F:ATP binding"/>
    <property type="evidence" value="ECO:0007669"/>
    <property type="project" value="UniProtKB-KW"/>
</dbReference>
<feature type="domain" description="ABC transporter" evidence="10">
    <location>
        <begin position="364"/>
        <end position="598"/>
    </location>
</feature>
<dbReference type="PANTHER" id="PTHR24221:SF654">
    <property type="entry name" value="ATP-BINDING CASSETTE SUB-FAMILY B MEMBER 6"/>
    <property type="match status" value="1"/>
</dbReference>
<keyword evidence="4 9" id="KW-0812">Transmembrane</keyword>
<dbReference type="FunFam" id="3.40.50.300:FF:000221">
    <property type="entry name" value="Multidrug ABC transporter ATP-binding protein"/>
    <property type="match status" value="1"/>
</dbReference>
<dbReference type="PANTHER" id="PTHR24221">
    <property type="entry name" value="ATP-BINDING CASSETTE SUB-FAMILY B"/>
    <property type="match status" value="1"/>
</dbReference>
<keyword evidence="13" id="KW-1185">Reference proteome</keyword>
<evidence type="ECO:0000259" key="10">
    <source>
        <dbReference type="PROSITE" id="PS50893"/>
    </source>
</evidence>
<protein>
    <submittedName>
        <fullName evidence="12">Putative ABC transporter ATP-binding protein</fullName>
    </submittedName>
</protein>